<evidence type="ECO:0000256" key="4">
    <source>
        <dbReference type="ARBA" id="ARBA00022519"/>
    </source>
</evidence>
<dbReference type="PANTHER" id="PTHR30574">
    <property type="entry name" value="INNER MEMBRANE PROTEIN YEDE"/>
    <property type="match status" value="1"/>
</dbReference>
<dbReference type="GO" id="GO:0005886">
    <property type="term" value="C:plasma membrane"/>
    <property type="evidence" value="ECO:0007669"/>
    <property type="project" value="UniProtKB-SubCell"/>
</dbReference>
<dbReference type="Pfam" id="PF04143">
    <property type="entry name" value="Sulf_transp"/>
    <property type="match status" value="1"/>
</dbReference>
<evidence type="ECO:0000256" key="7">
    <source>
        <dbReference type="ARBA" id="ARBA00023136"/>
    </source>
</evidence>
<reference evidence="10 11" key="1">
    <citation type="submission" date="2018-11" db="EMBL/GenBank/DDBJ databases">
        <title>Draft genome sequence of Ferruginibacter sp. BO-59.</title>
        <authorList>
            <person name="Im W.T."/>
        </authorList>
    </citation>
    <scope>NUCLEOTIDE SEQUENCE [LARGE SCALE GENOMIC DNA]</scope>
    <source>
        <strain evidence="10 11">BO-59</strain>
    </source>
</reference>
<dbReference type="EMBL" id="RJJR01000004">
    <property type="protein sequence ID" value="RNI38070.1"/>
    <property type="molecule type" value="Genomic_DNA"/>
</dbReference>
<accession>A0A3M9NJU9</accession>
<feature type="transmembrane region" description="Helical" evidence="9">
    <location>
        <begin position="63"/>
        <end position="82"/>
    </location>
</feature>
<keyword evidence="3" id="KW-1003">Cell membrane</keyword>
<dbReference type="OrthoDB" id="9814020at2"/>
<protein>
    <submittedName>
        <fullName evidence="10">YeeE/YedE family protein</fullName>
    </submittedName>
</protein>
<keyword evidence="4" id="KW-0997">Cell inner membrane</keyword>
<sequence>MIDFLRQPWPWYIAGPIIGLSVPALLLIGNKRLGISSSLRHFCAMCFPGNVPFLKYNWKEQIWNIYFVAGLFIGGFIGGVLLKSQTPMPLAESTTKMLRQQGIKSVNHLLPVEIFSWANILTWQHLLIVIGGGFLVGFGTRYGGGCTSGHGIFGLSTLQRASLIAVISFFATGIITSNFILPLLLK</sequence>
<comment type="similarity">
    <text evidence="8">Belongs to the TsuA/YedE (TC 9.B.102) family.</text>
</comment>
<evidence type="ECO:0000256" key="3">
    <source>
        <dbReference type="ARBA" id="ARBA00022475"/>
    </source>
</evidence>
<dbReference type="InterPro" id="IPR007272">
    <property type="entry name" value="Sulf_transp_TsuA/YedE"/>
</dbReference>
<organism evidence="10 11">
    <name type="scientific">Hanamia caeni</name>
    <dbReference type="NCBI Taxonomy" id="2294116"/>
    <lineage>
        <taxon>Bacteria</taxon>
        <taxon>Pseudomonadati</taxon>
        <taxon>Bacteroidota</taxon>
        <taxon>Chitinophagia</taxon>
        <taxon>Chitinophagales</taxon>
        <taxon>Chitinophagaceae</taxon>
        <taxon>Hanamia</taxon>
    </lineage>
</organism>
<keyword evidence="7 9" id="KW-0472">Membrane</keyword>
<evidence type="ECO:0000256" key="1">
    <source>
        <dbReference type="ARBA" id="ARBA00004429"/>
    </source>
</evidence>
<keyword evidence="5 9" id="KW-0812">Transmembrane</keyword>
<keyword evidence="11" id="KW-1185">Reference proteome</keyword>
<feature type="transmembrane region" description="Helical" evidence="9">
    <location>
        <begin position="12"/>
        <end position="30"/>
    </location>
</feature>
<dbReference type="AlphaFoldDB" id="A0A3M9NJU9"/>
<dbReference type="PANTHER" id="PTHR30574:SF1">
    <property type="entry name" value="SULPHUR TRANSPORT DOMAIN-CONTAINING PROTEIN"/>
    <property type="match status" value="1"/>
</dbReference>
<name>A0A3M9NJU9_9BACT</name>
<evidence type="ECO:0000313" key="10">
    <source>
        <dbReference type="EMBL" id="RNI38070.1"/>
    </source>
</evidence>
<keyword evidence="6 9" id="KW-1133">Transmembrane helix</keyword>
<gene>
    <name evidence="10" type="ORF">EFY79_06625</name>
</gene>
<evidence type="ECO:0000256" key="6">
    <source>
        <dbReference type="ARBA" id="ARBA00022989"/>
    </source>
</evidence>
<comment type="subcellular location">
    <subcellularLocation>
        <location evidence="1">Cell inner membrane</location>
        <topology evidence="1">Multi-pass membrane protein</topology>
    </subcellularLocation>
</comment>
<comment type="caution">
    <text evidence="10">The sequence shown here is derived from an EMBL/GenBank/DDBJ whole genome shotgun (WGS) entry which is preliminary data.</text>
</comment>
<evidence type="ECO:0000256" key="2">
    <source>
        <dbReference type="ARBA" id="ARBA00022448"/>
    </source>
</evidence>
<feature type="transmembrane region" description="Helical" evidence="9">
    <location>
        <begin position="114"/>
        <end position="140"/>
    </location>
</feature>
<proteinExistence type="inferred from homology"/>
<evidence type="ECO:0000256" key="8">
    <source>
        <dbReference type="ARBA" id="ARBA00035655"/>
    </source>
</evidence>
<evidence type="ECO:0000256" key="5">
    <source>
        <dbReference type="ARBA" id="ARBA00022692"/>
    </source>
</evidence>
<feature type="transmembrane region" description="Helical" evidence="9">
    <location>
        <begin position="161"/>
        <end position="185"/>
    </location>
</feature>
<evidence type="ECO:0000256" key="9">
    <source>
        <dbReference type="SAM" id="Phobius"/>
    </source>
</evidence>
<dbReference type="Proteomes" id="UP000267223">
    <property type="component" value="Unassembled WGS sequence"/>
</dbReference>
<evidence type="ECO:0000313" key="11">
    <source>
        <dbReference type="Proteomes" id="UP000267223"/>
    </source>
</evidence>
<keyword evidence="2" id="KW-0813">Transport</keyword>